<accession>A0A915KSA5</accession>
<protein>
    <submittedName>
        <fullName evidence="2">Uncharacterized protein</fullName>
    </submittedName>
</protein>
<keyword evidence="1" id="KW-1185">Reference proteome</keyword>
<evidence type="ECO:0000313" key="1">
    <source>
        <dbReference type="Proteomes" id="UP000887565"/>
    </source>
</evidence>
<dbReference type="AlphaFoldDB" id="A0A915KSA5"/>
<dbReference type="WBParaSite" id="nRc.2.0.1.t40980-RA">
    <property type="protein sequence ID" value="nRc.2.0.1.t40980-RA"/>
    <property type="gene ID" value="nRc.2.0.1.g40980"/>
</dbReference>
<name>A0A915KSA5_ROMCU</name>
<proteinExistence type="predicted"/>
<dbReference type="Proteomes" id="UP000887565">
    <property type="component" value="Unplaced"/>
</dbReference>
<evidence type="ECO:0000313" key="2">
    <source>
        <dbReference type="WBParaSite" id="nRc.2.0.1.t40980-RA"/>
    </source>
</evidence>
<organism evidence="1 2">
    <name type="scientific">Romanomermis culicivorax</name>
    <name type="common">Nematode worm</name>
    <dbReference type="NCBI Taxonomy" id="13658"/>
    <lineage>
        <taxon>Eukaryota</taxon>
        <taxon>Metazoa</taxon>
        <taxon>Ecdysozoa</taxon>
        <taxon>Nematoda</taxon>
        <taxon>Enoplea</taxon>
        <taxon>Dorylaimia</taxon>
        <taxon>Mermithida</taxon>
        <taxon>Mermithoidea</taxon>
        <taxon>Mermithidae</taxon>
        <taxon>Romanomermis</taxon>
    </lineage>
</organism>
<sequence length="86" mass="9355">MIWSDDQSVKMTIFRILTAKISIQRRRRFRPSAGHQDIGGLKIFFVVAVLIIDGSAENAGLNDHGRGEIAGLGCRGATFILAAKSL</sequence>
<reference evidence="2" key="1">
    <citation type="submission" date="2022-11" db="UniProtKB">
        <authorList>
            <consortium name="WormBaseParasite"/>
        </authorList>
    </citation>
    <scope>IDENTIFICATION</scope>
</reference>